<dbReference type="EMBL" id="JACHEF010000021">
    <property type="protein sequence ID" value="MBB6414360.1"/>
    <property type="molecule type" value="Genomic_DNA"/>
</dbReference>
<evidence type="ECO:0000259" key="1">
    <source>
        <dbReference type="Pfam" id="PF13005"/>
    </source>
</evidence>
<keyword evidence="3" id="KW-1185">Reference proteome</keyword>
<protein>
    <recommendedName>
        <fullName evidence="1">Transposase IS66 zinc-finger binding domain-containing protein</fullName>
    </recommendedName>
</protein>
<sequence>MLKVLERACFGRRSERLHAGSLSEEQYALVFDENETGHQGAGRQGGGAVEDQACAATAQRLCAPSRTGRGDHRSGGSGRLRGAQRVMIGEDVSERLDVTPAKFRVIITRRPKYAYKGWDGVVQAAAPARIIESGIHSCAGQRVA</sequence>
<accession>A0A841PUY9</accession>
<dbReference type="InterPro" id="IPR024474">
    <property type="entry name" value="Znf_dom_IS66"/>
</dbReference>
<evidence type="ECO:0000313" key="3">
    <source>
        <dbReference type="Proteomes" id="UP000556329"/>
    </source>
</evidence>
<dbReference type="Pfam" id="PF13005">
    <property type="entry name" value="zf-IS66"/>
    <property type="match status" value="1"/>
</dbReference>
<evidence type="ECO:0000313" key="2">
    <source>
        <dbReference type="EMBL" id="MBB6414360.1"/>
    </source>
</evidence>
<comment type="caution">
    <text evidence="2">The sequence shown here is derived from an EMBL/GenBank/DDBJ whole genome shotgun (WGS) entry which is preliminary data.</text>
</comment>
<organism evidence="2 3">
    <name type="scientific">Mesorhizobium sangaii</name>
    <dbReference type="NCBI Taxonomy" id="505389"/>
    <lineage>
        <taxon>Bacteria</taxon>
        <taxon>Pseudomonadati</taxon>
        <taxon>Pseudomonadota</taxon>
        <taxon>Alphaproteobacteria</taxon>
        <taxon>Hyphomicrobiales</taxon>
        <taxon>Phyllobacteriaceae</taxon>
        <taxon>Mesorhizobium</taxon>
    </lineage>
</organism>
<reference evidence="2 3" key="1">
    <citation type="submission" date="2020-08" db="EMBL/GenBank/DDBJ databases">
        <title>Genomic Encyclopedia of Type Strains, Phase IV (KMG-IV): sequencing the most valuable type-strain genomes for metagenomic binning, comparative biology and taxonomic classification.</title>
        <authorList>
            <person name="Goeker M."/>
        </authorList>
    </citation>
    <scope>NUCLEOTIDE SEQUENCE [LARGE SCALE GENOMIC DNA]</scope>
    <source>
        <strain evidence="2 3">DSM 100039</strain>
    </source>
</reference>
<dbReference type="AlphaFoldDB" id="A0A841PUY9"/>
<name>A0A841PUY9_9HYPH</name>
<gene>
    <name evidence="2" type="ORF">HNQ71_007070</name>
</gene>
<proteinExistence type="predicted"/>
<feature type="domain" description="Transposase IS66 zinc-finger binding" evidence="1">
    <location>
        <begin position="87"/>
        <end position="116"/>
    </location>
</feature>
<dbReference type="Proteomes" id="UP000556329">
    <property type="component" value="Unassembled WGS sequence"/>
</dbReference>